<sequence length="318" mass="35285">MGILLVIMPSCTCLLFPDGHELESKQKLVAHLLELKILKRNGRDGSANREQVSNMASGNSRTASDEVVHMVPLGMSSDVPEEHGLADRLVALTLTDEGPNARDQSSKLWSSRREFQSSHEGDIPSKFKKVSINDTQNSISAVANEALNPLQTCSNSSPANPTSKPMAHPLRSPRTWQRQAIPCSAALAARHPTPAPLTHAENIIECIEDEAKLLLDRLRSWHEVDTQDTSQVSDRREQLKAVDLNLKNLCESLSRVKYGHKNVLHGRKADVVNVLRQIDNILQIYDAHLPEVETPVKPLEYDAGYVFVHPLEKVLVDS</sequence>
<dbReference type="RefSeq" id="XP_060330626.1">
    <property type="nucleotide sequence ID" value="XM_060477473.1"/>
</dbReference>
<dbReference type="Proteomes" id="UP001175211">
    <property type="component" value="Unassembled WGS sequence"/>
</dbReference>
<evidence type="ECO:0000256" key="1">
    <source>
        <dbReference type="SAM" id="MobiDB-lite"/>
    </source>
</evidence>
<evidence type="ECO:0000313" key="3">
    <source>
        <dbReference type="Proteomes" id="UP001175211"/>
    </source>
</evidence>
<dbReference type="EMBL" id="JAUEPS010000018">
    <property type="protein sequence ID" value="KAK0458338.1"/>
    <property type="molecule type" value="Genomic_DNA"/>
</dbReference>
<accession>A0AA39KGF4</accession>
<dbReference type="AlphaFoldDB" id="A0AA39KGF4"/>
<name>A0AA39KGF4_ARMTA</name>
<feature type="compositionally biased region" description="Polar residues" evidence="1">
    <location>
        <begin position="150"/>
        <end position="163"/>
    </location>
</feature>
<organism evidence="2 3">
    <name type="scientific">Armillaria tabescens</name>
    <name type="common">Ringless honey mushroom</name>
    <name type="synonym">Agaricus tabescens</name>
    <dbReference type="NCBI Taxonomy" id="1929756"/>
    <lineage>
        <taxon>Eukaryota</taxon>
        <taxon>Fungi</taxon>
        <taxon>Dikarya</taxon>
        <taxon>Basidiomycota</taxon>
        <taxon>Agaricomycotina</taxon>
        <taxon>Agaricomycetes</taxon>
        <taxon>Agaricomycetidae</taxon>
        <taxon>Agaricales</taxon>
        <taxon>Marasmiineae</taxon>
        <taxon>Physalacriaceae</taxon>
        <taxon>Desarmillaria</taxon>
    </lineage>
</organism>
<feature type="region of interest" description="Disordered" evidence="1">
    <location>
        <begin position="98"/>
        <end position="121"/>
    </location>
</feature>
<keyword evidence="3" id="KW-1185">Reference proteome</keyword>
<protein>
    <submittedName>
        <fullName evidence="2">Uncharacterized protein</fullName>
    </submittedName>
</protein>
<gene>
    <name evidence="2" type="ORF">EV420DRAFT_1643227</name>
</gene>
<proteinExistence type="predicted"/>
<feature type="region of interest" description="Disordered" evidence="1">
    <location>
        <begin position="150"/>
        <end position="173"/>
    </location>
</feature>
<dbReference type="GeneID" id="85361021"/>
<evidence type="ECO:0000313" key="2">
    <source>
        <dbReference type="EMBL" id="KAK0458338.1"/>
    </source>
</evidence>
<feature type="compositionally biased region" description="Basic and acidic residues" evidence="1">
    <location>
        <begin position="111"/>
        <end position="121"/>
    </location>
</feature>
<reference evidence="2" key="1">
    <citation type="submission" date="2023-06" db="EMBL/GenBank/DDBJ databases">
        <authorList>
            <consortium name="Lawrence Berkeley National Laboratory"/>
            <person name="Ahrendt S."/>
            <person name="Sahu N."/>
            <person name="Indic B."/>
            <person name="Wong-Bajracharya J."/>
            <person name="Merenyi Z."/>
            <person name="Ke H.-M."/>
            <person name="Monk M."/>
            <person name="Kocsube S."/>
            <person name="Drula E."/>
            <person name="Lipzen A."/>
            <person name="Balint B."/>
            <person name="Henrissat B."/>
            <person name="Andreopoulos B."/>
            <person name="Martin F.M."/>
            <person name="Harder C.B."/>
            <person name="Rigling D."/>
            <person name="Ford K.L."/>
            <person name="Foster G.D."/>
            <person name="Pangilinan J."/>
            <person name="Papanicolaou A."/>
            <person name="Barry K."/>
            <person name="LaButti K."/>
            <person name="Viragh M."/>
            <person name="Koriabine M."/>
            <person name="Yan M."/>
            <person name="Riley R."/>
            <person name="Champramary S."/>
            <person name="Plett K.L."/>
            <person name="Tsai I.J."/>
            <person name="Slot J."/>
            <person name="Sipos G."/>
            <person name="Plett J."/>
            <person name="Nagy L.G."/>
            <person name="Grigoriev I.V."/>
        </authorList>
    </citation>
    <scope>NUCLEOTIDE SEQUENCE</scope>
    <source>
        <strain evidence="2">CCBAS 213</strain>
    </source>
</reference>
<comment type="caution">
    <text evidence="2">The sequence shown here is derived from an EMBL/GenBank/DDBJ whole genome shotgun (WGS) entry which is preliminary data.</text>
</comment>